<keyword evidence="4" id="KW-1185">Reference proteome</keyword>
<feature type="domain" description="DUF4440" evidence="2">
    <location>
        <begin position="39"/>
        <end position="151"/>
    </location>
</feature>
<dbReference type="Gene3D" id="3.10.450.50">
    <property type="match status" value="1"/>
</dbReference>
<dbReference type="EMBL" id="JAKJPO010000005">
    <property type="protein sequence ID" value="MCF7222312.1"/>
    <property type="molecule type" value="Genomic_DNA"/>
</dbReference>
<name>A0ABS9HVA3_9GAMM</name>
<feature type="chain" id="PRO_5045051184" evidence="1">
    <location>
        <begin position="20"/>
        <end position="168"/>
    </location>
</feature>
<dbReference type="Proteomes" id="UP001430796">
    <property type="component" value="Unassembled WGS sequence"/>
</dbReference>
<dbReference type="SUPFAM" id="SSF54427">
    <property type="entry name" value="NTF2-like"/>
    <property type="match status" value="1"/>
</dbReference>
<reference evidence="4" key="1">
    <citation type="submission" date="2022-01" db="EMBL/GenBank/DDBJ databases">
        <title>Lysobacter chinensis sp. nov., a bacterium isolated from cow dung compost.</title>
        <authorList>
            <person name="Zhou L.Y."/>
        </authorList>
    </citation>
    <scope>NUCLEOTIDE SEQUENCE [LARGE SCALE GENOMIC DNA]</scope>
    <source>
        <strain evidence="4">TLK-CK17</strain>
    </source>
</reference>
<evidence type="ECO:0000313" key="4">
    <source>
        <dbReference type="Proteomes" id="UP001430796"/>
    </source>
</evidence>
<dbReference type="Pfam" id="PF14534">
    <property type="entry name" value="DUF4440"/>
    <property type="match status" value="1"/>
</dbReference>
<reference evidence="3 4" key="2">
    <citation type="submission" date="2022-01" db="EMBL/GenBank/DDBJ databases">
        <title>Lysobacter chinensis sp. nov., a bacterium isolated from cow dung compost.</title>
        <authorList>
            <person name="Liu Y."/>
        </authorList>
    </citation>
    <scope>NUCLEOTIDE SEQUENCE [LARGE SCALE GENOMIC DNA]</scope>
    <source>
        <strain evidence="3 4">TLK-CK17</strain>
    </source>
</reference>
<dbReference type="RefSeq" id="WP_237054803.1">
    <property type="nucleotide sequence ID" value="NZ_JAKJPO010000005.1"/>
</dbReference>
<proteinExistence type="predicted"/>
<feature type="signal peptide" evidence="1">
    <location>
        <begin position="1"/>
        <end position="19"/>
    </location>
</feature>
<dbReference type="InterPro" id="IPR027843">
    <property type="entry name" value="DUF4440"/>
</dbReference>
<accession>A0ABS9HVA3</accession>
<protein>
    <submittedName>
        <fullName evidence="3">Nuclear transport factor 2 family protein</fullName>
    </submittedName>
</protein>
<dbReference type="InterPro" id="IPR032710">
    <property type="entry name" value="NTF2-like_dom_sf"/>
</dbReference>
<comment type="caution">
    <text evidence="3">The sequence shown here is derived from an EMBL/GenBank/DDBJ whole genome shotgun (WGS) entry which is preliminary data.</text>
</comment>
<evidence type="ECO:0000313" key="3">
    <source>
        <dbReference type="EMBL" id="MCF7222312.1"/>
    </source>
</evidence>
<keyword evidence="1" id="KW-0732">Signal</keyword>
<evidence type="ECO:0000256" key="1">
    <source>
        <dbReference type="SAM" id="SignalP"/>
    </source>
</evidence>
<sequence length="168" mass="19103">MHRIAASILFAACACAAQAQDAGGGELFQILKEHDATFFERGFNRCDLDYLASAVHPQLRFYHDQGGFQDHDAFFENTRRYICADPERKPIRKVDADSLEVFPLYDQGVLYGAIQNGVHHFYLREPGKPDTPTSSARFTHVYVREDGRWLLKEVLSYDHRTPGHATAD</sequence>
<dbReference type="PROSITE" id="PS51257">
    <property type="entry name" value="PROKAR_LIPOPROTEIN"/>
    <property type="match status" value="1"/>
</dbReference>
<gene>
    <name evidence="3" type="ORF">L3V18_11020</name>
</gene>
<evidence type="ECO:0000259" key="2">
    <source>
        <dbReference type="Pfam" id="PF14534"/>
    </source>
</evidence>
<reference evidence="3 4" key="3">
    <citation type="submission" date="2022-01" db="EMBL/GenBank/DDBJ databases">
        <authorList>
            <person name="Zhou L.Y."/>
        </authorList>
    </citation>
    <scope>NUCLEOTIDE SEQUENCE [LARGE SCALE GENOMIC DNA]</scope>
    <source>
        <strain evidence="3 4">TLK-CK17</strain>
    </source>
</reference>
<organism evidence="3 4">
    <name type="scientific">Marilutibacter chinensis</name>
    <dbReference type="NCBI Taxonomy" id="2912247"/>
    <lineage>
        <taxon>Bacteria</taxon>
        <taxon>Pseudomonadati</taxon>
        <taxon>Pseudomonadota</taxon>
        <taxon>Gammaproteobacteria</taxon>
        <taxon>Lysobacterales</taxon>
        <taxon>Lysobacteraceae</taxon>
        <taxon>Marilutibacter</taxon>
    </lineage>
</organism>